<reference evidence="3" key="2">
    <citation type="submission" date="2015-01" db="EMBL/GenBank/DDBJ databases">
        <title>Evolutionary Origins and Diversification of the Mycorrhizal Mutualists.</title>
        <authorList>
            <consortium name="DOE Joint Genome Institute"/>
            <consortium name="Mycorrhizal Genomics Consortium"/>
            <person name="Kohler A."/>
            <person name="Kuo A."/>
            <person name="Nagy L.G."/>
            <person name="Floudas D."/>
            <person name="Copeland A."/>
            <person name="Barry K.W."/>
            <person name="Cichocki N."/>
            <person name="Veneault-Fourrey C."/>
            <person name="LaButti K."/>
            <person name="Lindquist E.A."/>
            <person name="Lipzen A."/>
            <person name="Lundell T."/>
            <person name="Morin E."/>
            <person name="Murat C."/>
            <person name="Riley R."/>
            <person name="Ohm R."/>
            <person name="Sun H."/>
            <person name="Tunlid A."/>
            <person name="Henrissat B."/>
            <person name="Grigoriev I.V."/>
            <person name="Hibbett D.S."/>
            <person name="Martin F."/>
        </authorList>
    </citation>
    <scope>NUCLEOTIDE SEQUENCE [LARGE SCALE GENOMIC DNA]</scope>
    <source>
        <strain evidence="3">MAFF 305830</strain>
    </source>
</reference>
<reference evidence="2 3" key="1">
    <citation type="submission" date="2014-04" db="EMBL/GenBank/DDBJ databases">
        <authorList>
            <consortium name="DOE Joint Genome Institute"/>
            <person name="Kuo A."/>
            <person name="Zuccaro A."/>
            <person name="Kohler A."/>
            <person name="Nagy L.G."/>
            <person name="Floudas D."/>
            <person name="Copeland A."/>
            <person name="Barry K.W."/>
            <person name="Cichocki N."/>
            <person name="Veneault-Fourrey C."/>
            <person name="LaButti K."/>
            <person name="Lindquist E.A."/>
            <person name="Lipzen A."/>
            <person name="Lundell T."/>
            <person name="Morin E."/>
            <person name="Murat C."/>
            <person name="Sun H."/>
            <person name="Tunlid A."/>
            <person name="Henrissat B."/>
            <person name="Grigoriev I.V."/>
            <person name="Hibbett D.S."/>
            <person name="Martin F."/>
            <person name="Nordberg H.P."/>
            <person name="Cantor M.N."/>
            <person name="Hua S.X."/>
        </authorList>
    </citation>
    <scope>NUCLEOTIDE SEQUENCE [LARGE SCALE GENOMIC DNA]</scope>
    <source>
        <strain evidence="2 3">MAFF 305830</strain>
    </source>
</reference>
<proteinExistence type="predicted"/>
<evidence type="ECO:0000313" key="2">
    <source>
        <dbReference type="EMBL" id="KIM22268.1"/>
    </source>
</evidence>
<protein>
    <submittedName>
        <fullName evidence="2">Uncharacterized protein</fullName>
    </submittedName>
</protein>
<feature type="region of interest" description="Disordered" evidence="1">
    <location>
        <begin position="84"/>
        <end position="103"/>
    </location>
</feature>
<evidence type="ECO:0000256" key="1">
    <source>
        <dbReference type="SAM" id="MobiDB-lite"/>
    </source>
</evidence>
<name>A0A0C2W747_SERVB</name>
<feature type="compositionally biased region" description="Basic residues" evidence="1">
    <location>
        <begin position="1"/>
        <end position="11"/>
    </location>
</feature>
<evidence type="ECO:0000313" key="3">
    <source>
        <dbReference type="Proteomes" id="UP000054097"/>
    </source>
</evidence>
<feature type="compositionally biased region" description="Basic and acidic residues" evidence="1">
    <location>
        <begin position="64"/>
        <end position="77"/>
    </location>
</feature>
<dbReference type="HOGENOM" id="CLU_143682_0_0_1"/>
<organism evidence="2 3">
    <name type="scientific">Serendipita vermifera MAFF 305830</name>
    <dbReference type="NCBI Taxonomy" id="933852"/>
    <lineage>
        <taxon>Eukaryota</taxon>
        <taxon>Fungi</taxon>
        <taxon>Dikarya</taxon>
        <taxon>Basidiomycota</taxon>
        <taxon>Agaricomycotina</taxon>
        <taxon>Agaricomycetes</taxon>
        <taxon>Sebacinales</taxon>
        <taxon>Serendipitaceae</taxon>
        <taxon>Serendipita</taxon>
    </lineage>
</organism>
<gene>
    <name evidence="2" type="ORF">M408DRAFT_28818</name>
</gene>
<feature type="region of interest" description="Disordered" evidence="1">
    <location>
        <begin position="1"/>
        <end position="77"/>
    </location>
</feature>
<feature type="region of interest" description="Disordered" evidence="1">
    <location>
        <begin position="110"/>
        <end position="140"/>
    </location>
</feature>
<dbReference type="AlphaFoldDB" id="A0A0C2W747"/>
<dbReference type="EMBL" id="KN824359">
    <property type="protein sequence ID" value="KIM22268.1"/>
    <property type="molecule type" value="Genomic_DNA"/>
</dbReference>
<sequence>MSLNTGKKRAHPSSGESSDPTREPTTRDRKKAKHDPGTPEYDAAASESDENGGYYEPWISGPIERTRPPANRADDDKEFQLRIQRGRKQFSSRVQRPDMQEESQPLDLDAIKFMPSPPKHFSASQNKPEAVQGHEKLVSN</sequence>
<keyword evidence="3" id="KW-1185">Reference proteome</keyword>
<accession>A0A0C2W747</accession>
<dbReference type="Proteomes" id="UP000054097">
    <property type="component" value="Unassembled WGS sequence"/>
</dbReference>